<sequence length="237" mass="25652">MSHTGSACPIDVKQQMIEWFGPVFVDAYGATEVGTVCSIASEDWLTHQGSVGRVIPPFTRCVVVDDDGNELPAGTEGRLFFEDSTGRGVVYPNDPEKSAKAHLRPGVFTLGEIGYVTPDGFVYITDRFSDMIVSGGVNIYPAEAEKVLIEHPQVADVAVIGVPDKDMGEAVKALVVPQDMNNAPTPEELIALCREHLAGYKCPRTVEIVSTVGRNAMGKINKRTLRAPYWESGRTIG</sequence>
<dbReference type="AlphaFoldDB" id="A0A6J7URI2"/>
<dbReference type="Pfam" id="PF13193">
    <property type="entry name" value="AMP-binding_C"/>
    <property type="match status" value="1"/>
</dbReference>
<dbReference type="Gene3D" id="3.40.50.12780">
    <property type="entry name" value="N-terminal domain of ligase-like"/>
    <property type="match status" value="1"/>
</dbReference>
<dbReference type="GO" id="GO:0006631">
    <property type="term" value="P:fatty acid metabolic process"/>
    <property type="evidence" value="ECO:0007669"/>
    <property type="project" value="TreeGrafter"/>
</dbReference>
<dbReference type="InterPro" id="IPR042099">
    <property type="entry name" value="ANL_N_sf"/>
</dbReference>
<proteinExistence type="inferred from homology"/>
<dbReference type="EMBL" id="CAFBQU010000068">
    <property type="protein sequence ID" value="CAB5067812.1"/>
    <property type="molecule type" value="Genomic_DNA"/>
</dbReference>
<accession>A0A6J7URI2</accession>
<dbReference type="InterPro" id="IPR025110">
    <property type="entry name" value="AMP-bd_C"/>
</dbReference>
<dbReference type="Pfam" id="PF00501">
    <property type="entry name" value="AMP-binding"/>
    <property type="match status" value="1"/>
</dbReference>
<feature type="domain" description="AMP-dependent synthetase/ligase" evidence="3">
    <location>
        <begin position="5"/>
        <end position="81"/>
    </location>
</feature>
<dbReference type="PANTHER" id="PTHR43201:SF5">
    <property type="entry name" value="MEDIUM-CHAIN ACYL-COA LIGASE ACSF2, MITOCHONDRIAL"/>
    <property type="match status" value="1"/>
</dbReference>
<dbReference type="GO" id="GO:0031956">
    <property type="term" value="F:medium-chain fatty acid-CoA ligase activity"/>
    <property type="evidence" value="ECO:0007669"/>
    <property type="project" value="TreeGrafter"/>
</dbReference>
<comment type="similarity">
    <text evidence="1">Belongs to the ATP-dependent AMP-binding enzyme family.</text>
</comment>
<reference evidence="5" key="1">
    <citation type="submission" date="2020-05" db="EMBL/GenBank/DDBJ databases">
        <authorList>
            <person name="Chiriac C."/>
            <person name="Salcher M."/>
            <person name="Ghai R."/>
            <person name="Kavagutti S V."/>
        </authorList>
    </citation>
    <scope>NUCLEOTIDE SEQUENCE</scope>
</reference>
<name>A0A6J7URI2_9ZZZZ</name>
<evidence type="ECO:0000313" key="5">
    <source>
        <dbReference type="EMBL" id="CAB5067812.1"/>
    </source>
</evidence>
<dbReference type="Gene3D" id="3.30.300.30">
    <property type="match status" value="1"/>
</dbReference>
<protein>
    <submittedName>
        <fullName evidence="5">Unannotated protein</fullName>
    </submittedName>
</protein>
<organism evidence="5">
    <name type="scientific">freshwater metagenome</name>
    <dbReference type="NCBI Taxonomy" id="449393"/>
    <lineage>
        <taxon>unclassified sequences</taxon>
        <taxon>metagenomes</taxon>
        <taxon>ecological metagenomes</taxon>
    </lineage>
</organism>
<dbReference type="SUPFAM" id="SSF56801">
    <property type="entry name" value="Acetyl-CoA synthetase-like"/>
    <property type="match status" value="1"/>
</dbReference>
<evidence type="ECO:0000256" key="2">
    <source>
        <dbReference type="ARBA" id="ARBA00022598"/>
    </source>
</evidence>
<keyword evidence="2" id="KW-0436">Ligase</keyword>
<dbReference type="PANTHER" id="PTHR43201">
    <property type="entry name" value="ACYL-COA SYNTHETASE"/>
    <property type="match status" value="1"/>
</dbReference>
<dbReference type="InterPro" id="IPR045851">
    <property type="entry name" value="AMP-bd_C_sf"/>
</dbReference>
<feature type="domain" description="AMP-binding enzyme C-terminal" evidence="4">
    <location>
        <begin position="143"/>
        <end position="219"/>
    </location>
</feature>
<evidence type="ECO:0000259" key="3">
    <source>
        <dbReference type="Pfam" id="PF00501"/>
    </source>
</evidence>
<dbReference type="InterPro" id="IPR000873">
    <property type="entry name" value="AMP-dep_synth/lig_dom"/>
</dbReference>
<evidence type="ECO:0000256" key="1">
    <source>
        <dbReference type="ARBA" id="ARBA00006432"/>
    </source>
</evidence>
<gene>
    <name evidence="5" type="ORF">UFOPK4347_01583</name>
</gene>
<evidence type="ECO:0000259" key="4">
    <source>
        <dbReference type="Pfam" id="PF13193"/>
    </source>
</evidence>